<keyword evidence="5 8" id="KW-0862">Zinc</keyword>
<organism evidence="10 11">
    <name type="scientific">Phialemonium thermophilum</name>
    <dbReference type="NCBI Taxonomy" id="223376"/>
    <lineage>
        <taxon>Eukaryota</taxon>
        <taxon>Fungi</taxon>
        <taxon>Dikarya</taxon>
        <taxon>Ascomycota</taxon>
        <taxon>Pezizomycotina</taxon>
        <taxon>Sordariomycetes</taxon>
        <taxon>Sordariomycetidae</taxon>
        <taxon>Cephalothecales</taxon>
        <taxon>Cephalothecaceae</taxon>
        <taxon>Phialemonium</taxon>
    </lineage>
</organism>
<evidence type="ECO:0000256" key="8">
    <source>
        <dbReference type="RuleBase" id="RU361277"/>
    </source>
</evidence>
<dbReference type="SMART" id="SM00829">
    <property type="entry name" value="PKS_ER"/>
    <property type="match status" value="1"/>
</dbReference>
<dbReference type="InterPro" id="IPR002328">
    <property type="entry name" value="ADH_Zn_CS"/>
</dbReference>
<dbReference type="EMBL" id="JAZHXJ010000284">
    <property type="protein sequence ID" value="KAL1865790.1"/>
    <property type="molecule type" value="Genomic_DNA"/>
</dbReference>
<evidence type="ECO:0000256" key="2">
    <source>
        <dbReference type="ARBA" id="ARBA00008072"/>
    </source>
</evidence>
<dbReference type="InterPro" id="IPR020843">
    <property type="entry name" value="ER"/>
</dbReference>
<dbReference type="InterPro" id="IPR036291">
    <property type="entry name" value="NAD(P)-bd_dom_sf"/>
</dbReference>
<dbReference type="Pfam" id="PF00107">
    <property type="entry name" value="ADH_zinc_N"/>
    <property type="match status" value="1"/>
</dbReference>
<evidence type="ECO:0000256" key="3">
    <source>
        <dbReference type="ARBA" id="ARBA00013190"/>
    </source>
</evidence>
<keyword evidence="6" id="KW-0560">Oxidoreductase</keyword>
<comment type="caution">
    <text evidence="10">The sequence shown here is derived from an EMBL/GenBank/DDBJ whole genome shotgun (WGS) entry which is preliminary data.</text>
</comment>
<evidence type="ECO:0000256" key="5">
    <source>
        <dbReference type="ARBA" id="ARBA00022833"/>
    </source>
</evidence>
<evidence type="ECO:0000313" key="11">
    <source>
        <dbReference type="Proteomes" id="UP001586593"/>
    </source>
</evidence>
<dbReference type="SUPFAM" id="SSF51735">
    <property type="entry name" value="NAD(P)-binding Rossmann-fold domains"/>
    <property type="match status" value="1"/>
</dbReference>
<evidence type="ECO:0000256" key="4">
    <source>
        <dbReference type="ARBA" id="ARBA00022723"/>
    </source>
</evidence>
<gene>
    <name evidence="10" type="ORF">VTK73DRAFT_5061</name>
</gene>
<evidence type="ECO:0000256" key="7">
    <source>
        <dbReference type="ARBA" id="ARBA00023027"/>
    </source>
</evidence>
<feature type="domain" description="Enoyl reductase (ER)" evidence="9">
    <location>
        <begin position="16"/>
        <end position="355"/>
    </location>
</feature>
<dbReference type="Gene3D" id="3.90.180.10">
    <property type="entry name" value="Medium-chain alcohol dehydrogenases, catalytic domain"/>
    <property type="match status" value="1"/>
</dbReference>
<evidence type="ECO:0000256" key="6">
    <source>
        <dbReference type="ARBA" id="ARBA00023002"/>
    </source>
</evidence>
<dbReference type="SUPFAM" id="SSF50129">
    <property type="entry name" value="GroES-like"/>
    <property type="match status" value="1"/>
</dbReference>
<dbReference type="PANTHER" id="PTHR42940">
    <property type="entry name" value="ALCOHOL DEHYDROGENASE 1-RELATED"/>
    <property type="match status" value="1"/>
</dbReference>
<evidence type="ECO:0000256" key="1">
    <source>
        <dbReference type="ARBA" id="ARBA00001947"/>
    </source>
</evidence>
<dbReference type="PANTHER" id="PTHR42940:SF3">
    <property type="entry name" value="ALCOHOL DEHYDROGENASE 1-RELATED"/>
    <property type="match status" value="1"/>
</dbReference>
<comment type="similarity">
    <text evidence="2 8">Belongs to the zinc-containing alcohol dehydrogenase family.</text>
</comment>
<keyword evidence="7" id="KW-0520">NAD</keyword>
<dbReference type="EC" id="1.1.1.1" evidence="3"/>
<dbReference type="PROSITE" id="PS00059">
    <property type="entry name" value="ADH_ZINC"/>
    <property type="match status" value="1"/>
</dbReference>
<evidence type="ECO:0000259" key="9">
    <source>
        <dbReference type="SMART" id="SM00829"/>
    </source>
</evidence>
<evidence type="ECO:0000313" key="10">
    <source>
        <dbReference type="EMBL" id="KAL1865790.1"/>
    </source>
</evidence>
<proteinExistence type="inferred from homology"/>
<sequence>MGSTETFKGAVLVEHGERPVFEIRDLPRPKPGPLEVLIRLNVSSICGTDCGQAQGHLGPTLPIIGHEGVGRIAELGSSVQLVDPTVEIGQRVGVGWNRDACGSCAYCTNLHEEGETRCEGLFQSGRKMDGTFAEYTVVPLRYLMRIPAEYDSVPDEHVAPIVCGGVTAYRAVKTLELTPGRWVAVSGGGGGVGAFAVAFARAMGYRVIAVDFGAAKGEYARAQGAEHYVDLAKDPNAGLQVKALTGGLGASAVIVTVGNAAAYQAAFDMLGPFGKYMCVGVPPIEQVVTFHPLLFIGNGFKMLGSAVGTRKDTLDALEFVKRGVVAPKVEWGKLENLAELIVDVAKGKIQGKYVVRLDNLT</sequence>
<keyword evidence="4 8" id="KW-0479">Metal-binding</keyword>
<reference evidence="10 11" key="1">
    <citation type="journal article" date="2024" name="Commun. Biol.">
        <title>Comparative genomic analysis of thermophilic fungi reveals convergent evolutionary adaptations and gene losses.</title>
        <authorList>
            <person name="Steindorff A.S."/>
            <person name="Aguilar-Pontes M.V."/>
            <person name="Robinson A.J."/>
            <person name="Andreopoulos B."/>
            <person name="LaButti K."/>
            <person name="Kuo A."/>
            <person name="Mondo S."/>
            <person name="Riley R."/>
            <person name="Otillar R."/>
            <person name="Haridas S."/>
            <person name="Lipzen A."/>
            <person name="Grimwood J."/>
            <person name="Schmutz J."/>
            <person name="Clum A."/>
            <person name="Reid I.D."/>
            <person name="Moisan M.C."/>
            <person name="Butler G."/>
            <person name="Nguyen T.T.M."/>
            <person name="Dewar K."/>
            <person name="Conant G."/>
            <person name="Drula E."/>
            <person name="Henrissat B."/>
            <person name="Hansel C."/>
            <person name="Singer S."/>
            <person name="Hutchinson M.I."/>
            <person name="de Vries R.P."/>
            <person name="Natvig D.O."/>
            <person name="Powell A.J."/>
            <person name="Tsang A."/>
            <person name="Grigoriev I.V."/>
        </authorList>
    </citation>
    <scope>NUCLEOTIDE SEQUENCE [LARGE SCALE GENOMIC DNA]</scope>
    <source>
        <strain evidence="10 11">ATCC 24622</strain>
    </source>
</reference>
<protein>
    <recommendedName>
        <fullName evidence="3">alcohol dehydrogenase</fullName>
        <ecNumber evidence="3">1.1.1.1</ecNumber>
    </recommendedName>
</protein>
<accession>A0ABR3WQD9</accession>
<keyword evidence="11" id="KW-1185">Reference proteome</keyword>
<dbReference type="Gene3D" id="3.40.50.720">
    <property type="entry name" value="NAD(P)-binding Rossmann-like Domain"/>
    <property type="match status" value="1"/>
</dbReference>
<comment type="cofactor">
    <cofactor evidence="1 8">
        <name>Zn(2+)</name>
        <dbReference type="ChEBI" id="CHEBI:29105"/>
    </cofactor>
</comment>
<dbReference type="Proteomes" id="UP001586593">
    <property type="component" value="Unassembled WGS sequence"/>
</dbReference>
<dbReference type="Pfam" id="PF08240">
    <property type="entry name" value="ADH_N"/>
    <property type="match status" value="1"/>
</dbReference>
<dbReference type="InterPro" id="IPR011032">
    <property type="entry name" value="GroES-like_sf"/>
</dbReference>
<dbReference type="InterPro" id="IPR013154">
    <property type="entry name" value="ADH-like_N"/>
</dbReference>
<dbReference type="InterPro" id="IPR013149">
    <property type="entry name" value="ADH-like_C"/>
</dbReference>
<name>A0ABR3WQD9_9PEZI</name>